<comment type="subcellular location">
    <subcellularLocation>
        <location evidence="1">Mitochondrion</location>
    </subcellularLocation>
</comment>
<keyword evidence="7" id="KW-0809">Transit peptide</keyword>
<evidence type="ECO:0000256" key="2">
    <source>
        <dbReference type="ARBA" id="ARBA00012552"/>
    </source>
</evidence>
<evidence type="ECO:0000256" key="5">
    <source>
        <dbReference type="ARBA" id="ARBA00022806"/>
    </source>
</evidence>
<keyword evidence="5" id="KW-0347">Helicase</keyword>
<dbReference type="InterPro" id="IPR055206">
    <property type="entry name" value="DEXQc_SUV3"/>
</dbReference>
<dbReference type="HOGENOM" id="CLU_010647_2_1_1"/>
<dbReference type="InterPro" id="IPR027417">
    <property type="entry name" value="P-loop_NTPase"/>
</dbReference>
<evidence type="ECO:0000256" key="9">
    <source>
        <dbReference type="ARBA" id="ARBA00047984"/>
    </source>
</evidence>
<evidence type="ECO:0000256" key="6">
    <source>
        <dbReference type="ARBA" id="ARBA00022840"/>
    </source>
</evidence>
<dbReference type="FunFam" id="3.40.50.300:FF:000269">
    <property type="entry name" value="ATP-dependent RNA helicase SUPV3L1, mitochondrial"/>
    <property type="match status" value="1"/>
</dbReference>
<evidence type="ECO:0000313" key="12">
    <source>
        <dbReference type="Proteomes" id="UP000015102"/>
    </source>
</evidence>
<dbReference type="Proteomes" id="UP000015102">
    <property type="component" value="Unassembled WGS sequence"/>
</dbReference>
<dbReference type="InterPro" id="IPR050699">
    <property type="entry name" value="RNA-DNA_Helicase"/>
</dbReference>
<evidence type="ECO:0000256" key="7">
    <source>
        <dbReference type="ARBA" id="ARBA00022946"/>
    </source>
</evidence>
<dbReference type="GO" id="GO:0016787">
    <property type="term" value="F:hydrolase activity"/>
    <property type="evidence" value="ECO:0007669"/>
    <property type="project" value="UniProtKB-KW"/>
</dbReference>
<name>T1H0U9_MEGSC</name>
<reference evidence="12" key="1">
    <citation type="submission" date="2013-02" db="EMBL/GenBank/DDBJ databases">
        <authorList>
            <person name="Hughes D."/>
        </authorList>
    </citation>
    <scope>NUCLEOTIDE SEQUENCE</scope>
    <source>
        <strain>Durham</strain>
        <strain evidence="12">NC isolate 2 -- Noor lab</strain>
    </source>
</reference>
<dbReference type="GO" id="GO:0003724">
    <property type="term" value="F:RNA helicase activity"/>
    <property type="evidence" value="ECO:0007669"/>
    <property type="project" value="UniProtKB-EC"/>
</dbReference>
<keyword evidence="8" id="KW-0496">Mitochondrion</keyword>
<evidence type="ECO:0000256" key="3">
    <source>
        <dbReference type="ARBA" id="ARBA00022741"/>
    </source>
</evidence>
<dbReference type="PROSITE" id="PS51194">
    <property type="entry name" value="HELICASE_CTER"/>
    <property type="match status" value="1"/>
</dbReference>
<dbReference type="PANTHER" id="PTHR12131">
    <property type="entry name" value="ATP-DEPENDENT RNA AND DNA HELICASE"/>
    <property type="match status" value="1"/>
</dbReference>
<dbReference type="InterPro" id="IPR001650">
    <property type="entry name" value="Helicase_C-like"/>
</dbReference>
<evidence type="ECO:0000256" key="8">
    <source>
        <dbReference type="ARBA" id="ARBA00023128"/>
    </source>
</evidence>
<evidence type="ECO:0000313" key="11">
    <source>
        <dbReference type="EnsemblMetazoa" id="MESCA009791-PA"/>
    </source>
</evidence>
<comment type="catalytic activity">
    <reaction evidence="9">
        <text>ATP + H2O = ADP + phosphate + H(+)</text>
        <dbReference type="Rhea" id="RHEA:13065"/>
        <dbReference type="ChEBI" id="CHEBI:15377"/>
        <dbReference type="ChEBI" id="CHEBI:15378"/>
        <dbReference type="ChEBI" id="CHEBI:30616"/>
        <dbReference type="ChEBI" id="CHEBI:43474"/>
        <dbReference type="ChEBI" id="CHEBI:456216"/>
        <dbReference type="EC" id="3.6.4.13"/>
    </reaction>
</comment>
<dbReference type="CDD" id="cd18805">
    <property type="entry name" value="SF2_C_suv3"/>
    <property type="match status" value="1"/>
</dbReference>
<proteinExistence type="predicted"/>
<dbReference type="GO" id="GO:0045025">
    <property type="term" value="C:mitochondrial degradosome"/>
    <property type="evidence" value="ECO:0007669"/>
    <property type="project" value="TreeGrafter"/>
</dbReference>
<dbReference type="InterPro" id="IPR044774">
    <property type="entry name" value="Suv3_DEXQc"/>
</dbReference>
<dbReference type="GO" id="GO:0005524">
    <property type="term" value="F:ATP binding"/>
    <property type="evidence" value="ECO:0007669"/>
    <property type="project" value="UniProtKB-KW"/>
</dbReference>
<organism evidence="11 12">
    <name type="scientific">Megaselia scalaris</name>
    <name type="common">Humpbacked fly</name>
    <name type="synonym">Phora scalaris</name>
    <dbReference type="NCBI Taxonomy" id="36166"/>
    <lineage>
        <taxon>Eukaryota</taxon>
        <taxon>Metazoa</taxon>
        <taxon>Ecdysozoa</taxon>
        <taxon>Arthropoda</taxon>
        <taxon>Hexapoda</taxon>
        <taxon>Insecta</taxon>
        <taxon>Pterygota</taxon>
        <taxon>Neoptera</taxon>
        <taxon>Endopterygota</taxon>
        <taxon>Diptera</taxon>
        <taxon>Brachycera</taxon>
        <taxon>Muscomorpha</taxon>
        <taxon>Platypezoidea</taxon>
        <taxon>Phoridae</taxon>
        <taxon>Megaseliini</taxon>
        <taxon>Megaselia</taxon>
    </lineage>
</organism>
<dbReference type="Gene3D" id="3.40.50.300">
    <property type="entry name" value="P-loop containing nucleotide triphosphate hydrolases"/>
    <property type="match status" value="2"/>
</dbReference>
<reference evidence="11" key="2">
    <citation type="submission" date="2015-06" db="UniProtKB">
        <authorList>
            <consortium name="EnsemblMetazoa"/>
        </authorList>
    </citation>
    <scope>IDENTIFICATION</scope>
</reference>
<dbReference type="STRING" id="36166.T1H0U9"/>
<sequence>MDDLKKISDLRTPANWYPNARTITRKIIFHAGPTNSGKTYHAMQRFLTAKSGVYCGPLKLLATEVFYKANEKGTPCDLITGEERKFGISEDKPASHVACTVEMTSVNTPYEVAVIDEIQLLKDPQRGWAWTRAFLGLIADEVHVCGEAGSLELLQKICETTNETVELFNYNRLTNLTIEDSALVSLDNVLPGDCIVCFSKNDIYNVSREIEARGKEVAVIYGGLPPGTKLAQAAKFNDPDNSCKIMVATDAIGMGLNLSIRRIIFYSIIKPTMNEKGEKEVDTISVSNALQIAGRAGRYKTQWENGL</sequence>
<keyword evidence="12" id="KW-1185">Reference proteome</keyword>
<dbReference type="CDD" id="cd17913">
    <property type="entry name" value="DEXQc_Suv3"/>
    <property type="match status" value="1"/>
</dbReference>
<evidence type="ECO:0000259" key="10">
    <source>
        <dbReference type="PROSITE" id="PS51194"/>
    </source>
</evidence>
<keyword evidence="4" id="KW-0378">Hydrolase</keyword>
<dbReference type="SMART" id="SM00490">
    <property type="entry name" value="HELICc"/>
    <property type="match status" value="1"/>
</dbReference>
<keyword evidence="3" id="KW-0547">Nucleotide-binding</keyword>
<evidence type="ECO:0000256" key="4">
    <source>
        <dbReference type="ARBA" id="ARBA00022801"/>
    </source>
</evidence>
<feature type="domain" description="Helicase C-terminal" evidence="10">
    <location>
        <begin position="182"/>
        <end position="307"/>
    </location>
</feature>
<dbReference type="Pfam" id="PF22527">
    <property type="entry name" value="DEXQc_Suv3"/>
    <property type="match status" value="1"/>
</dbReference>
<dbReference type="GO" id="GO:0000965">
    <property type="term" value="P:mitochondrial RNA 3'-end processing"/>
    <property type="evidence" value="ECO:0007669"/>
    <property type="project" value="TreeGrafter"/>
</dbReference>
<dbReference type="AlphaFoldDB" id="T1H0U9"/>
<dbReference type="Pfam" id="PF00271">
    <property type="entry name" value="Helicase_C"/>
    <property type="match status" value="1"/>
</dbReference>
<keyword evidence="6" id="KW-0067">ATP-binding</keyword>
<evidence type="ECO:0000256" key="1">
    <source>
        <dbReference type="ARBA" id="ARBA00004173"/>
    </source>
</evidence>
<dbReference type="SUPFAM" id="SSF52540">
    <property type="entry name" value="P-loop containing nucleoside triphosphate hydrolases"/>
    <property type="match status" value="1"/>
</dbReference>
<accession>T1H0U9</accession>
<dbReference type="EC" id="3.6.4.13" evidence="2"/>
<protein>
    <recommendedName>
        <fullName evidence="2">RNA helicase</fullName>
        <ecNumber evidence="2">3.6.4.13</ecNumber>
    </recommendedName>
</protein>
<dbReference type="EnsemblMetazoa" id="MESCA009791-RA">
    <property type="protein sequence ID" value="MESCA009791-PA"/>
    <property type="gene ID" value="MESCA009791"/>
</dbReference>
<dbReference type="EMBL" id="CAQQ02139261">
    <property type="status" value="NOT_ANNOTATED_CDS"/>
    <property type="molecule type" value="Genomic_DNA"/>
</dbReference>
<dbReference type="FunFam" id="3.40.50.300:FF:000446">
    <property type="entry name" value="ATP-dependent RNA helicase SUPV3L1, mitochondrial"/>
    <property type="match status" value="1"/>
</dbReference>
<dbReference type="PANTHER" id="PTHR12131:SF1">
    <property type="entry name" value="ATP-DEPENDENT RNA HELICASE SUPV3L1, MITOCHONDRIAL-RELATED"/>
    <property type="match status" value="1"/>
</dbReference>